<keyword evidence="1" id="KW-0812">Transmembrane</keyword>
<feature type="transmembrane region" description="Helical" evidence="1">
    <location>
        <begin position="223"/>
        <end position="241"/>
    </location>
</feature>
<dbReference type="EMBL" id="RDQH01000341">
    <property type="protein sequence ID" value="RXH74913.1"/>
    <property type="molecule type" value="Genomic_DNA"/>
</dbReference>
<keyword evidence="3" id="KW-1185">Reference proteome</keyword>
<feature type="transmembrane region" description="Helical" evidence="1">
    <location>
        <begin position="15"/>
        <end position="34"/>
    </location>
</feature>
<comment type="caution">
    <text evidence="2">The sequence shown here is derived from an EMBL/GenBank/DDBJ whole genome shotgun (WGS) entry which is preliminary data.</text>
</comment>
<proteinExistence type="predicted"/>
<name>A0A498I1C5_MALDO</name>
<feature type="transmembrane region" description="Helical" evidence="1">
    <location>
        <begin position="183"/>
        <end position="203"/>
    </location>
</feature>
<organism evidence="2 3">
    <name type="scientific">Malus domestica</name>
    <name type="common">Apple</name>
    <name type="synonym">Pyrus malus</name>
    <dbReference type="NCBI Taxonomy" id="3750"/>
    <lineage>
        <taxon>Eukaryota</taxon>
        <taxon>Viridiplantae</taxon>
        <taxon>Streptophyta</taxon>
        <taxon>Embryophyta</taxon>
        <taxon>Tracheophyta</taxon>
        <taxon>Spermatophyta</taxon>
        <taxon>Magnoliopsida</taxon>
        <taxon>eudicotyledons</taxon>
        <taxon>Gunneridae</taxon>
        <taxon>Pentapetalae</taxon>
        <taxon>rosids</taxon>
        <taxon>fabids</taxon>
        <taxon>Rosales</taxon>
        <taxon>Rosaceae</taxon>
        <taxon>Amygdaloideae</taxon>
        <taxon>Maleae</taxon>
        <taxon>Malus</taxon>
    </lineage>
</organism>
<accession>A0A498I1C5</accession>
<feature type="transmembrane region" description="Helical" evidence="1">
    <location>
        <begin position="253"/>
        <end position="273"/>
    </location>
</feature>
<evidence type="ECO:0000256" key="1">
    <source>
        <dbReference type="SAM" id="Phobius"/>
    </source>
</evidence>
<keyword evidence="1" id="KW-0472">Membrane</keyword>
<sequence>MGEVVEILPEHRNLFAAPIVFVIVVAFQFFSWWLEQLKKGGGKSATATRLRGEIKDILKEASSLSQHGRGNRNPTGAPELVISSDCIHYRRRFPILLQGVKSATATRLRGEIKDILKEASYSSQPSTFAQAAIASAKEKELANCTSLQLHPFNYVFILIIYTITYLHSWGTCIYPYIVTEGNYMQYAWDQSCVCIVTYTLYSYDVFKRRVEWLIKFMQFSMPYYFHVLTYVVLVCWFWRVPVASISRQLVQPFGNAFLFRIYLPSPLFFLFGYF</sequence>
<evidence type="ECO:0000313" key="3">
    <source>
        <dbReference type="Proteomes" id="UP000290289"/>
    </source>
</evidence>
<reference evidence="2 3" key="1">
    <citation type="submission" date="2018-10" db="EMBL/GenBank/DDBJ databases">
        <title>A high-quality apple genome assembly.</title>
        <authorList>
            <person name="Hu J."/>
        </authorList>
    </citation>
    <scope>NUCLEOTIDE SEQUENCE [LARGE SCALE GENOMIC DNA]</scope>
    <source>
        <strain evidence="3">cv. HFTH1</strain>
        <tissue evidence="2">Young leaf</tissue>
    </source>
</reference>
<gene>
    <name evidence="2" type="ORF">DVH24_029634</name>
</gene>
<feature type="transmembrane region" description="Helical" evidence="1">
    <location>
        <begin position="155"/>
        <end position="177"/>
    </location>
</feature>
<dbReference type="Proteomes" id="UP000290289">
    <property type="component" value="Chromosome 15"/>
</dbReference>
<keyword evidence="1" id="KW-1133">Transmembrane helix</keyword>
<protein>
    <submittedName>
        <fullName evidence="2">Uncharacterized protein</fullName>
    </submittedName>
</protein>
<evidence type="ECO:0000313" key="2">
    <source>
        <dbReference type="EMBL" id="RXH74913.1"/>
    </source>
</evidence>
<dbReference type="AlphaFoldDB" id="A0A498I1C5"/>